<evidence type="ECO:0000313" key="3">
    <source>
        <dbReference type="EMBL" id="GIY15556.1"/>
    </source>
</evidence>
<proteinExistence type="predicted"/>
<dbReference type="SUPFAM" id="SSF49899">
    <property type="entry name" value="Concanavalin A-like lectins/glucanases"/>
    <property type="match status" value="1"/>
</dbReference>
<dbReference type="PANTHER" id="PTHR23282">
    <property type="entry name" value="APICAL ENDOSOMAL GLYCOPROTEIN PRECURSOR"/>
    <property type="match status" value="1"/>
</dbReference>
<feature type="domain" description="MAM" evidence="2">
    <location>
        <begin position="6"/>
        <end position="38"/>
    </location>
</feature>
<accession>A0AAV4R3G0</accession>
<gene>
    <name evidence="3" type="primary">MLRP2_17</name>
    <name evidence="3" type="ORF">CEXT_203121</name>
</gene>
<protein>
    <submittedName>
        <fullName evidence="3">MAM and LDL-receptor class A domain-containing protein 2</fullName>
    </submittedName>
</protein>
<dbReference type="EMBL" id="BPLR01007247">
    <property type="protein sequence ID" value="GIY15556.1"/>
    <property type="molecule type" value="Genomic_DNA"/>
</dbReference>
<keyword evidence="1" id="KW-1133">Transmembrane helix</keyword>
<dbReference type="Gene3D" id="2.60.120.200">
    <property type="match status" value="1"/>
</dbReference>
<dbReference type="InterPro" id="IPR000998">
    <property type="entry name" value="MAM_dom"/>
</dbReference>
<keyword evidence="1" id="KW-0472">Membrane</keyword>
<keyword evidence="1" id="KW-0812">Transmembrane</keyword>
<dbReference type="GO" id="GO:0016020">
    <property type="term" value="C:membrane"/>
    <property type="evidence" value="ECO:0007669"/>
    <property type="project" value="InterPro"/>
</dbReference>
<dbReference type="PANTHER" id="PTHR23282:SF142">
    <property type="entry name" value="MAM DOMAIN-CONTAINING PROTEIN"/>
    <property type="match status" value="1"/>
</dbReference>
<organism evidence="3 4">
    <name type="scientific">Caerostris extrusa</name>
    <name type="common">Bark spider</name>
    <name type="synonym">Caerostris bankana</name>
    <dbReference type="NCBI Taxonomy" id="172846"/>
    <lineage>
        <taxon>Eukaryota</taxon>
        <taxon>Metazoa</taxon>
        <taxon>Ecdysozoa</taxon>
        <taxon>Arthropoda</taxon>
        <taxon>Chelicerata</taxon>
        <taxon>Arachnida</taxon>
        <taxon>Araneae</taxon>
        <taxon>Araneomorphae</taxon>
        <taxon>Entelegynae</taxon>
        <taxon>Araneoidea</taxon>
        <taxon>Araneidae</taxon>
        <taxon>Caerostris</taxon>
    </lineage>
</organism>
<reference evidence="3 4" key="1">
    <citation type="submission" date="2021-06" db="EMBL/GenBank/DDBJ databases">
        <title>Caerostris extrusa draft genome.</title>
        <authorList>
            <person name="Kono N."/>
            <person name="Arakawa K."/>
        </authorList>
    </citation>
    <scope>NUCLEOTIDE SEQUENCE [LARGE SCALE GENOMIC DNA]</scope>
</reference>
<name>A0AAV4R3G0_CAEEX</name>
<comment type="caution">
    <text evidence="3">The sequence shown here is derived from an EMBL/GenBank/DDBJ whole genome shotgun (WGS) entry which is preliminary data.</text>
</comment>
<sequence length="235" mass="26229">MKLKGYRVVFTAKHNIASSVRGDIALDDIELTPGKCKDTKRGMLHNCALLMIMTVATLHQGLAFLIGNGNHNLNQLLISELNQTVIIHLELTQTAILSSPVYKKPKSALNCLHFYFYIDGDGSSWLWGSVREAYIQAHINYPSSKAGIQFTAGLNTPVEALVAIDDIKLFSGNCPEAELPDLEEDKCADRWQGQYNWIRKVDRPGLMGSLNFQDKTKINWTVNIDDLVTISSNHI</sequence>
<evidence type="ECO:0000259" key="2">
    <source>
        <dbReference type="PROSITE" id="PS50060"/>
    </source>
</evidence>
<dbReference type="Proteomes" id="UP001054945">
    <property type="component" value="Unassembled WGS sequence"/>
</dbReference>
<keyword evidence="4" id="KW-1185">Reference proteome</keyword>
<dbReference type="PROSITE" id="PS50060">
    <property type="entry name" value="MAM_2"/>
    <property type="match status" value="1"/>
</dbReference>
<dbReference type="InterPro" id="IPR013320">
    <property type="entry name" value="ConA-like_dom_sf"/>
</dbReference>
<dbReference type="AlphaFoldDB" id="A0AAV4R3G0"/>
<feature type="transmembrane region" description="Helical" evidence="1">
    <location>
        <begin position="47"/>
        <end position="67"/>
    </location>
</feature>
<evidence type="ECO:0000256" key="1">
    <source>
        <dbReference type="SAM" id="Phobius"/>
    </source>
</evidence>
<dbReference type="InterPro" id="IPR051560">
    <property type="entry name" value="MAM_domain-containing"/>
</dbReference>
<evidence type="ECO:0000313" key="4">
    <source>
        <dbReference type="Proteomes" id="UP001054945"/>
    </source>
</evidence>